<evidence type="ECO:0000313" key="1">
    <source>
        <dbReference type="EMBL" id="HIW81614.1"/>
    </source>
</evidence>
<dbReference type="PANTHER" id="PTHR13061">
    <property type="entry name" value="DYNACTIN SUBUNIT P25"/>
    <property type="match status" value="1"/>
</dbReference>
<dbReference type="Pfam" id="PF00132">
    <property type="entry name" value="Hexapep"/>
    <property type="match status" value="1"/>
</dbReference>
<name>A0A9D1UBC1_9FIRM</name>
<reference evidence="1" key="2">
    <citation type="submission" date="2021-04" db="EMBL/GenBank/DDBJ databases">
        <authorList>
            <person name="Gilroy R."/>
        </authorList>
    </citation>
    <scope>NUCLEOTIDE SEQUENCE</scope>
    <source>
        <strain evidence="1">CHK195-6426</strain>
    </source>
</reference>
<organism evidence="1 2">
    <name type="scientific">Candidatus Acetatifactor stercoripullorum</name>
    <dbReference type="NCBI Taxonomy" id="2838414"/>
    <lineage>
        <taxon>Bacteria</taxon>
        <taxon>Bacillati</taxon>
        <taxon>Bacillota</taxon>
        <taxon>Clostridia</taxon>
        <taxon>Lachnospirales</taxon>
        <taxon>Lachnospiraceae</taxon>
        <taxon>Acetatifactor</taxon>
    </lineage>
</organism>
<dbReference type="Gene3D" id="2.160.10.10">
    <property type="entry name" value="Hexapeptide repeat proteins"/>
    <property type="match status" value="1"/>
</dbReference>
<dbReference type="EMBL" id="DXGH01000049">
    <property type="protein sequence ID" value="HIW81614.1"/>
    <property type="molecule type" value="Genomic_DNA"/>
</dbReference>
<protein>
    <submittedName>
        <fullName evidence="1">Gamma carbonic anhydrase family protein</fullName>
    </submittedName>
</protein>
<sequence length="159" mass="16693">MKVHETAFIAPGAVVKGNVTLEENASVWYHAVIRGDRDFVTVGRGSNIQDNCVVHVEEGNPVILGEHVTVGHGAILHGCRVGDNSLIGMGAIVMDGCVIGKNCIVGAGALVTQNTVIPDNSLAVGSPARVKRQVTSKEVESNLQNAALYVEEAFLAAHE</sequence>
<evidence type="ECO:0000313" key="2">
    <source>
        <dbReference type="Proteomes" id="UP000824265"/>
    </source>
</evidence>
<dbReference type="PANTHER" id="PTHR13061:SF29">
    <property type="entry name" value="GAMMA CARBONIC ANHYDRASE-LIKE 1, MITOCHONDRIAL-RELATED"/>
    <property type="match status" value="1"/>
</dbReference>
<dbReference type="AlphaFoldDB" id="A0A9D1UBC1"/>
<dbReference type="InterPro" id="IPR011004">
    <property type="entry name" value="Trimer_LpxA-like_sf"/>
</dbReference>
<dbReference type="CDD" id="cd04645">
    <property type="entry name" value="LbH_gamma_CA_like"/>
    <property type="match status" value="1"/>
</dbReference>
<proteinExistence type="predicted"/>
<dbReference type="SUPFAM" id="SSF51161">
    <property type="entry name" value="Trimeric LpxA-like enzymes"/>
    <property type="match status" value="1"/>
</dbReference>
<dbReference type="InterPro" id="IPR001451">
    <property type="entry name" value="Hexapep"/>
</dbReference>
<comment type="caution">
    <text evidence="1">The sequence shown here is derived from an EMBL/GenBank/DDBJ whole genome shotgun (WGS) entry which is preliminary data.</text>
</comment>
<reference evidence="1" key="1">
    <citation type="journal article" date="2021" name="PeerJ">
        <title>Extensive microbial diversity within the chicken gut microbiome revealed by metagenomics and culture.</title>
        <authorList>
            <person name="Gilroy R."/>
            <person name="Ravi A."/>
            <person name="Getino M."/>
            <person name="Pursley I."/>
            <person name="Horton D.L."/>
            <person name="Alikhan N.F."/>
            <person name="Baker D."/>
            <person name="Gharbi K."/>
            <person name="Hall N."/>
            <person name="Watson M."/>
            <person name="Adriaenssens E.M."/>
            <person name="Foster-Nyarko E."/>
            <person name="Jarju S."/>
            <person name="Secka A."/>
            <person name="Antonio M."/>
            <person name="Oren A."/>
            <person name="Chaudhuri R.R."/>
            <person name="La Ragione R."/>
            <person name="Hildebrand F."/>
            <person name="Pallen M.J."/>
        </authorList>
    </citation>
    <scope>NUCLEOTIDE SEQUENCE</scope>
    <source>
        <strain evidence="1">CHK195-6426</strain>
    </source>
</reference>
<accession>A0A9D1UBC1</accession>
<dbReference type="InterPro" id="IPR047324">
    <property type="entry name" value="LbH_gamma_CA-like"/>
</dbReference>
<gene>
    <name evidence="1" type="ORF">H9742_08880</name>
</gene>
<dbReference type="InterPro" id="IPR050484">
    <property type="entry name" value="Transf_Hexapept/Carb_Anhydrase"/>
</dbReference>
<dbReference type="Proteomes" id="UP000824265">
    <property type="component" value="Unassembled WGS sequence"/>
</dbReference>